<gene>
    <name evidence="2" type="ORF">M421DRAFT_3771</name>
</gene>
<evidence type="ECO:0000313" key="2">
    <source>
        <dbReference type="EMBL" id="KAF1930006.1"/>
    </source>
</evidence>
<dbReference type="OrthoDB" id="3800839at2759"/>
<dbReference type="RefSeq" id="XP_033450254.1">
    <property type="nucleotide sequence ID" value="XM_033589819.1"/>
</dbReference>
<protein>
    <submittedName>
        <fullName evidence="2">Uncharacterized protein</fullName>
    </submittedName>
</protein>
<feature type="compositionally biased region" description="Low complexity" evidence="1">
    <location>
        <begin position="327"/>
        <end position="337"/>
    </location>
</feature>
<dbReference type="EMBL" id="ML978964">
    <property type="protein sequence ID" value="KAF1930006.1"/>
    <property type="molecule type" value="Genomic_DNA"/>
</dbReference>
<feature type="region of interest" description="Disordered" evidence="1">
    <location>
        <begin position="252"/>
        <end position="275"/>
    </location>
</feature>
<dbReference type="AlphaFoldDB" id="A0A6A5RUM9"/>
<dbReference type="GeneID" id="54347467"/>
<accession>A0A6A5RUM9</accession>
<feature type="region of interest" description="Disordered" evidence="1">
    <location>
        <begin position="1"/>
        <end position="34"/>
    </location>
</feature>
<evidence type="ECO:0000256" key="1">
    <source>
        <dbReference type="SAM" id="MobiDB-lite"/>
    </source>
</evidence>
<evidence type="ECO:0000313" key="3">
    <source>
        <dbReference type="Proteomes" id="UP000800082"/>
    </source>
</evidence>
<feature type="region of interest" description="Disordered" evidence="1">
    <location>
        <begin position="324"/>
        <end position="384"/>
    </location>
</feature>
<keyword evidence="3" id="KW-1185">Reference proteome</keyword>
<feature type="compositionally biased region" description="Basic and acidic residues" evidence="1">
    <location>
        <begin position="259"/>
        <end position="271"/>
    </location>
</feature>
<sequence>MPNLFGSASPDQPPADLHNKPQAKTPHRSKTDAMNSVFRTFRASKALNQVLGIRDPEPFVIPPSMPSDLPESFESGMSDYEQIYATDVFASRRSESFATYVPSQQSKTALTEILEEKESPVRANLTQDSTTSASSKLKINVPEWTSEKRAVAVAQQYTFVDSDSDKASDAASQHTFYASGEDYGSWQYGSSTTLAVSDDSRPGSASSGPSLPPVSFPPRTSSLLPFPNLSSSDVTISPLRHSTSKKLLSGLRPTCSRHIAPETSKHADRESSGYLSKNPSILERYGSLPVLFPSPGIAPAINKSNHNEIARRYARRYVEANGALDDSSVQSSQYTSSSPPPHITIQAPSPVKSTKSKKRAHSSTTQEGFGPPMAQRSRHDKTTGLPVLPLDAEAEWKAEFAGNTHALLTILLIWSHTIWALYHRLHDPKLFSIHSAFAYPITPPVRKQLLSVSFYDTSTEPHKEVRFLGPGDAAEMSYHEVDVFEDPSRKEAHSSPPQSSSPVGIIKQTFGLTGKAAPKHVRYVSMSQRAKTGEGRWCYVLIKGNTSPDRSTPPHLMLAWHISAVTSTSDCLHTIYLDDAKPPTLTSTPTQNKVKRFSSLQNLGQALRHSAKFNFHHSLRAASSTSELPSVDPYSIAEQQEGETFHRTVMKLEKAGGIPLIEGFRVDVVAFRDWMEACGKGKGKVIMWRENDASEASFVQRLDAKED</sequence>
<feature type="region of interest" description="Disordered" evidence="1">
    <location>
        <begin position="192"/>
        <end position="219"/>
    </location>
</feature>
<organism evidence="2 3">
    <name type="scientific">Didymella exigua CBS 183.55</name>
    <dbReference type="NCBI Taxonomy" id="1150837"/>
    <lineage>
        <taxon>Eukaryota</taxon>
        <taxon>Fungi</taxon>
        <taxon>Dikarya</taxon>
        <taxon>Ascomycota</taxon>
        <taxon>Pezizomycotina</taxon>
        <taxon>Dothideomycetes</taxon>
        <taxon>Pleosporomycetidae</taxon>
        <taxon>Pleosporales</taxon>
        <taxon>Pleosporineae</taxon>
        <taxon>Didymellaceae</taxon>
        <taxon>Didymella</taxon>
    </lineage>
</organism>
<name>A0A6A5RUM9_9PLEO</name>
<proteinExistence type="predicted"/>
<reference evidence="2" key="1">
    <citation type="journal article" date="2020" name="Stud. Mycol.">
        <title>101 Dothideomycetes genomes: a test case for predicting lifestyles and emergence of pathogens.</title>
        <authorList>
            <person name="Haridas S."/>
            <person name="Albert R."/>
            <person name="Binder M."/>
            <person name="Bloem J."/>
            <person name="Labutti K."/>
            <person name="Salamov A."/>
            <person name="Andreopoulos B."/>
            <person name="Baker S."/>
            <person name="Barry K."/>
            <person name="Bills G."/>
            <person name="Bluhm B."/>
            <person name="Cannon C."/>
            <person name="Castanera R."/>
            <person name="Culley D."/>
            <person name="Daum C."/>
            <person name="Ezra D."/>
            <person name="Gonzalez J."/>
            <person name="Henrissat B."/>
            <person name="Kuo A."/>
            <person name="Liang C."/>
            <person name="Lipzen A."/>
            <person name="Lutzoni F."/>
            <person name="Magnuson J."/>
            <person name="Mondo S."/>
            <person name="Nolan M."/>
            <person name="Ohm R."/>
            <person name="Pangilinan J."/>
            <person name="Park H.-J."/>
            <person name="Ramirez L."/>
            <person name="Alfaro M."/>
            <person name="Sun H."/>
            <person name="Tritt A."/>
            <person name="Yoshinaga Y."/>
            <person name="Zwiers L.-H."/>
            <person name="Turgeon B."/>
            <person name="Goodwin S."/>
            <person name="Spatafora J."/>
            <person name="Crous P."/>
            <person name="Grigoriev I."/>
        </authorList>
    </citation>
    <scope>NUCLEOTIDE SEQUENCE</scope>
    <source>
        <strain evidence="2">CBS 183.55</strain>
    </source>
</reference>
<dbReference type="Proteomes" id="UP000800082">
    <property type="component" value="Unassembled WGS sequence"/>
</dbReference>